<protein>
    <recommendedName>
        <fullName evidence="4">BZIP domain-containing protein</fullName>
    </recommendedName>
</protein>
<evidence type="ECO:0000256" key="1">
    <source>
        <dbReference type="SAM" id="MobiDB-lite"/>
    </source>
</evidence>
<feature type="region of interest" description="Disordered" evidence="1">
    <location>
        <begin position="1"/>
        <end position="103"/>
    </location>
</feature>
<feature type="compositionally biased region" description="Polar residues" evidence="1">
    <location>
        <begin position="1"/>
        <end position="13"/>
    </location>
</feature>
<dbReference type="PANTHER" id="PTHR38116:SF8">
    <property type="entry name" value="BZIP DOMAIN-CONTAINING PROTEIN"/>
    <property type="match status" value="1"/>
</dbReference>
<organism evidence="2 3">
    <name type="scientific">Penicillium brasilianum</name>
    <dbReference type="NCBI Taxonomy" id="104259"/>
    <lineage>
        <taxon>Eukaryota</taxon>
        <taxon>Fungi</taxon>
        <taxon>Dikarya</taxon>
        <taxon>Ascomycota</taxon>
        <taxon>Pezizomycotina</taxon>
        <taxon>Eurotiomycetes</taxon>
        <taxon>Eurotiomycetidae</taxon>
        <taxon>Eurotiales</taxon>
        <taxon>Aspergillaceae</taxon>
        <taxon>Penicillium</taxon>
    </lineage>
</organism>
<evidence type="ECO:0000313" key="2">
    <source>
        <dbReference type="EMBL" id="OOQ89735.1"/>
    </source>
</evidence>
<dbReference type="Pfam" id="PF11905">
    <property type="entry name" value="DUF3425"/>
    <property type="match status" value="1"/>
</dbReference>
<dbReference type="EMBL" id="LJBN01000103">
    <property type="protein sequence ID" value="OOQ89735.1"/>
    <property type="molecule type" value="Genomic_DNA"/>
</dbReference>
<reference evidence="3" key="1">
    <citation type="submission" date="2015-09" db="EMBL/GenBank/DDBJ databases">
        <authorList>
            <person name="Fill T.P."/>
            <person name="Baretta J.F."/>
            <person name="de Almeida L.G."/>
            <person name="Rocha M."/>
            <person name="de Souza D.H."/>
            <person name="Malavazi I."/>
            <person name="Cerdeira L.T."/>
            <person name="Hong H."/>
            <person name="Samborskyy M."/>
            <person name="de Vasconcelos A.T."/>
            <person name="Leadlay P."/>
            <person name="Rodrigues-Filho E."/>
        </authorList>
    </citation>
    <scope>NUCLEOTIDE SEQUENCE [LARGE SCALE GENOMIC DNA]</scope>
    <source>
        <strain evidence="3">LaBioMMi 136</strain>
    </source>
</reference>
<proteinExistence type="predicted"/>
<dbReference type="PANTHER" id="PTHR38116">
    <property type="entry name" value="CHROMOSOME 7, WHOLE GENOME SHOTGUN SEQUENCE"/>
    <property type="match status" value="1"/>
</dbReference>
<accession>A0A1S9RW62</accession>
<gene>
    <name evidence="2" type="ORF">PEBR_07144</name>
</gene>
<comment type="caution">
    <text evidence="2">The sequence shown here is derived from an EMBL/GenBank/DDBJ whole genome shotgun (WGS) entry which is preliminary data.</text>
</comment>
<name>A0A1S9RW62_PENBI</name>
<dbReference type="Proteomes" id="UP000190744">
    <property type="component" value="Unassembled WGS sequence"/>
</dbReference>
<evidence type="ECO:0008006" key="4">
    <source>
        <dbReference type="Google" id="ProtNLM"/>
    </source>
</evidence>
<dbReference type="AlphaFoldDB" id="A0A1S9RW62"/>
<feature type="compositionally biased region" description="Basic and acidic residues" evidence="1">
    <location>
        <begin position="17"/>
        <end position="26"/>
    </location>
</feature>
<sequence length="299" mass="33989">MATSLQPETTQVLPATDSHETSRDDWAGLTDPAERRRRQNRINQRAHRLRQRQRMRNNKDVHSKSVVTSSSSPSSSSSSSSSTAIVPKESSTSPSASSQRDNRCLKPASARLLLAQFAESAFQSYMTGSPTSEHLLLLTKVNVFRAFGHNLKIMGWDPDNMDDDAISPFNIPTAAEPSKAPDYSDMPLSLRPTKLQRTRPHHPWLDFFPLPKMRDNMIQAGDDWDDDALCHDIMGFWAHSSTAAPGLIVWGEPWDIRNWELTEAFLKKWQWIVRGCPEIMNSTNAWRARRGEKLIFRYI</sequence>
<feature type="compositionally biased region" description="Low complexity" evidence="1">
    <location>
        <begin position="64"/>
        <end position="83"/>
    </location>
</feature>
<dbReference type="InterPro" id="IPR021833">
    <property type="entry name" value="DUF3425"/>
</dbReference>
<feature type="compositionally biased region" description="Basic residues" evidence="1">
    <location>
        <begin position="35"/>
        <end position="56"/>
    </location>
</feature>
<dbReference type="Gene3D" id="1.20.5.170">
    <property type="match status" value="1"/>
</dbReference>
<evidence type="ECO:0000313" key="3">
    <source>
        <dbReference type="Proteomes" id="UP000190744"/>
    </source>
</evidence>